<dbReference type="InterPro" id="IPR051450">
    <property type="entry name" value="Gfo/Idh/MocA_Oxidoreductases"/>
</dbReference>
<dbReference type="Gene3D" id="3.30.360.10">
    <property type="entry name" value="Dihydrodipicolinate Reductase, domain 2"/>
    <property type="match status" value="1"/>
</dbReference>
<name>A0AAD5UGE4_9FUNG</name>
<feature type="domain" description="Gfo/Idh/MocA-like oxidoreductase N-terminal" evidence="1">
    <location>
        <begin position="3"/>
        <end position="119"/>
    </location>
</feature>
<evidence type="ECO:0000313" key="3">
    <source>
        <dbReference type="EMBL" id="KAJ3254171.1"/>
    </source>
</evidence>
<evidence type="ECO:0000259" key="1">
    <source>
        <dbReference type="Pfam" id="PF01408"/>
    </source>
</evidence>
<comment type="caution">
    <text evidence="3">The sequence shown here is derived from an EMBL/GenBank/DDBJ whole genome shotgun (WGS) entry which is preliminary data.</text>
</comment>
<dbReference type="AlphaFoldDB" id="A0AAD5UGE4"/>
<sequence length="418" mass="47641">MVTVVLVGAGQRGNIYSSYAAINPQMKLVAVAEPNDYRRETFSKKYGAKGFKDYKEINTKIADCVLICCQDALHTECLLHFASLKYDILLEKPMATTPKDCLLIHDSIVKNSCLFAVGHVLRYTKFNYKIKQLIREGTIGKVVNIQHLEPVGNWHFAHSYVRGNWHKTKDSCFSLMTKSCHDIDLINWFCNSELQYVSSFGSLNYFNKQNKPREAGLVLRCADCKINDTCPYSAKKIYQPVNEWPTTAVIVDDLIDVENLERALDKTDYGKCVYECDNDVVDNQVVNLQFKDITVSFTMIAHTQDICKRKTRIFGTDGEIDFNGNDIKVYNFTTGKQTIITREELNFTEEGHGGGDIGLISDFIKAVDKKDQEIIRAGVQETLDSHLIVFCAEEARLLNKVIDFQEWKKQFQIKIVSD</sequence>
<dbReference type="SUPFAM" id="SSF51735">
    <property type="entry name" value="NAD(P)-binding Rossmann-fold domains"/>
    <property type="match status" value="1"/>
</dbReference>
<evidence type="ECO:0000313" key="4">
    <source>
        <dbReference type="Proteomes" id="UP001210925"/>
    </source>
</evidence>
<protein>
    <recommendedName>
        <fullName evidence="5">Streptomycin biosynthesis protein StrI</fullName>
    </recommendedName>
</protein>
<dbReference type="GO" id="GO:0000166">
    <property type="term" value="F:nucleotide binding"/>
    <property type="evidence" value="ECO:0007669"/>
    <property type="project" value="InterPro"/>
</dbReference>
<dbReference type="Proteomes" id="UP001210925">
    <property type="component" value="Unassembled WGS sequence"/>
</dbReference>
<gene>
    <name evidence="3" type="ORF">HK103_007492</name>
</gene>
<dbReference type="EMBL" id="JADGKB010000091">
    <property type="protein sequence ID" value="KAJ3254171.1"/>
    <property type="molecule type" value="Genomic_DNA"/>
</dbReference>
<keyword evidence="4" id="KW-1185">Reference proteome</keyword>
<dbReference type="InterPro" id="IPR000683">
    <property type="entry name" value="Gfo/Idh/MocA-like_OxRdtase_N"/>
</dbReference>
<dbReference type="Gene3D" id="3.40.50.720">
    <property type="entry name" value="NAD(P)-binding Rossmann-like Domain"/>
    <property type="match status" value="1"/>
</dbReference>
<reference evidence="3" key="1">
    <citation type="submission" date="2020-05" db="EMBL/GenBank/DDBJ databases">
        <title>Phylogenomic resolution of chytrid fungi.</title>
        <authorList>
            <person name="Stajich J.E."/>
            <person name="Amses K."/>
            <person name="Simmons R."/>
            <person name="Seto K."/>
            <person name="Myers J."/>
            <person name="Bonds A."/>
            <person name="Quandt C.A."/>
            <person name="Barry K."/>
            <person name="Liu P."/>
            <person name="Grigoriev I."/>
            <person name="Longcore J.E."/>
            <person name="James T.Y."/>
        </authorList>
    </citation>
    <scope>NUCLEOTIDE SEQUENCE</scope>
    <source>
        <strain evidence="3">PLAUS21</strain>
    </source>
</reference>
<feature type="domain" description="Gfo/Idh/MocA-like oxidoreductase C-terminal" evidence="2">
    <location>
        <begin position="131"/>
        <end position="370"/>
    </location>
</feature>
<dbReference type="Pfam" id="PF02894">
    <property type="entry name" value="GFO_IDH_MocA_C"/>
    <property type="match status" value="1"/>
</dbReference>
<dbReference type="InterPro" id="IPR004104">
    <property type="entry name" value="Gfo/Idh/MocA-like_OxRdtase_C"/>
</dbReference>
<dbReference type="PANTHER" id="PTHR43377:SF2">
    <property type="entry name" value="BINDING ROSSMANN FOLD OXIDOREDUCTASE, PUTATIVE (AFU_ORTHOLOGUE AFUA_4G00560)-RELATED"/>
    <property type="match status" value="1"/>
</dbReference>
<evidence type="ECO:0000259" key="2">
    <source>
        <dbReference type="Pfam" id="PF02894"/>
    </source>
</evidence>
<dbReference type="PANTHER" id="PTHR43377">
    <property type="entry name" value="BILIVERDIN REDUCTASE A"/>
    <property type="match status" value="1"/>
</dbReference>
<dbReference type="InterPro" id="IPR036291">
    <property type="entry name" value="NAD(P)-bd_dom_sf"/>
</dbReference>
<accession>A0AAD5UGE4</accession>
<dbReference type="SUPFAM" id="SSF55347">
    <property type="entry name" value="Glyceraldehyde-3-phosphate dehydrogenase-like, C-terminal domain"/>
    <property type="match status" value="1"/>
</dbReference>
<organism evidence="3 4">
    <name type="scientific">Boothiomyces macroporosus</name>
    <dbReference type="NCBI Taxonomy" id="261099"/>
    <lineage>
        <taxon>Eukaryota</taxon>
        <taxon>Fungi</taxon>
        <taxon>Fungi incertae sedis</taxon>
        <taxon>Chytridiomycota</taxon>
        <taxon>Chytridiomycota incertae sedis</taxon>
        <taxon>Chytridiomycetes</taxon>
        <taxon>Rhizophydiales</taxon>
        <taxon>Terramycetaceae</taxon>
        <taxon>Boothiomyces</taxon>
    </lineage>
</organism>
<evidence type="ECO:0008006" key="5">
    <source>
        <dbReference type="Google" id="ProtNLM"/>
    </source>
</evidence>
<proteinExistence type="predicted"/>
<dbReference type="Pfam" id="PF01408">
    <property type="entry name" value="GFO_IDH_MocA"/>
    <property type="match status" value="1"/>
</dbReference>